<comment type="similarity">
    <text evidence="2 6">Belongs to the FKBP-type PPIase family.</text>
</comment>
<dbReference type="GO" id="GO:0003755">
    <property type="term" value="F:peptidyl-prolyl cis-trans isomerase activity"/>
    <property type="evidence" value="ECO:0007669"/>
    <property type="project" value="UniProtKB-UniRule"/>
</dbReference>
<dbReference type="AlphaFoldDB" id="A0A8J8FGK0"/>
<dbReference type="SUPFAM" id="SSF54534">
    <property type="entry name" value="FKBP-like"/>
    <property type="match status" value="1"/>
</dbReference>
<dbReference type="InterPro" id="IPR001179">
    <property type="entry name" value="PPIase_FKBP_dom"/>
</dbReference>
<dbReference type="Pfam" id="PF00254">
    <property type="entry name" value="FKBP_C"/>
    <property type="match status" value="1"/>
</dbReference>
<evidence type="ECO:0000256" key="2">
    <source>
        <dbReference type="ARBA" id="ARBA00006577"/>
    </source>
</evidence>
<dbReference type="PANTHER" id="PTHR43811">
    <property type="entry name" value="FKBP-TYPE PEPTIDYL-PROLYL CIS-TRANS ISOMERASE FKPA"/>
    <property type="match status" value="1"/>
</dbReference>
<evidence type="ECO:0000256" key="1">
    <source>
        <dbReference type="ARBA" id="ARBA00000971"/>
    </source>
</evidence>
<evidence type="ECO:0000256" key="5">
    <source>
        <dbReference type="PROSITE-ProRule" id="PRU00277"/>
    </source>
</evidence>
<dbReference type="Gene3D" id="3.10.50.40">
    <property type="match status" value="1"/>
</dbReference>
<evidence type="ECO:0000256" key="4">
    <source>
        <dbReference type="ARBA" id="ARBA00023235"/>
    </source>
</evidence>
<evidence type="ECO:0000313" key="9">
    <source>
        <dbReference type="EMBL" id="NNV56272.1"/>
    </source>
</evidence>
<keyword evidence="10" id="KW-1185">Reference proteome</keyword>
<reference evidence="9" key="1">
    <citation type="submission" date="2019-10" db="EMBL/GenBank/DDBJ databases">
        <title>Draft genome sequence of Panacibacter sp. KCS-6.</title>
        <authorList>
            <person name="Yim K.J."/>
        </authorList>
    </citation>
    <scope>NUCLEOTIDE SEQUENCE</scope>
    <source>
        <strain evidence="9">KCS-6</strain>
    </source>
</reference>
<dbReference type="PROSITE" id="PS51257">
    <property type="entry name" value="PROKAR_LIPOPROTEIN"/>
    <property type="match status" value="1"/>
</dbReference>
<feature type="signal peptide" evidence="7">
    <location>
        <begin position="1"/>
        <end position="21"/>
    </location>
</feature>
<dbReference type="EMBL" id="WHPF01000008">
    <property type="protein sequence ID" value="NNV56272.1"/>
    <property type="molecule type" value="Genomic_DNA"/>
</dbReference>
<comment type="catalytic activity">
    <reaction evidence="1 5 6">
        <text>[protein]-peptidylproline (omega=180) = [protein]-peptidylproline (omega=0)</text>
        <dbReference type="Rhea" id="RHEA:16237"/>
        <dbReference type="Rhea" id="RHEA-COMP:10747"/>
        <dbReference type="Rhea" id="RHEA-COMP:10748"/>
        <dbReference type="ChEBI" id="CHEBI:83833"/>
        <dbReference type="ChEBI" id="CHEBI:83834"/>
        <dbReference type="EC" id="5.2.1.8"/>
    </reaction>
</comment>
<dbReference type="PANTHER" id="PTHR43811:SF19">
    <property type="entry name" value="39 KDA FK506-BINDING NUCLEAR PROTEIN"/>
    <property type="match status" value="1"/>
</dbReference>
<dbReference type="PROSITE" id="PS50059">
    <property type="entry name" value="FKBP_PPIASE"/>
    <property type="match status" value="1"/>
</dbReference>
<dbReference type="Proteomes" id="UP000598971">
    <property type="component" value="Unassembled WGS sequence"/>
</dbReference>
<keyword evidence="7" id="KW-0732">Signal</keyword>
<dbReference type="RefSeq" id="WP_171608212.1">
    <property type="nucleotide sequence ID" value="NZ_WHPF01000008.1"/>
</dbReference>
<accession>A0A8J8FGK0</accession>
<name>A0A8J8FGK0_9BACT</name>
<gene>
    <name evidence="9" type="ORF">GD597_12440</name>
</gene>
<keyword evidence="4 5" id="KW-0413">Isomerase</keyword>
<evidence type="ECO:0000313" key="10">
    <source>
        <dbReference type="Proteomes" id="UP000598971"/>
    </source>
</evidence>
<feature type="domain" description="PPIase FKBP-type" evidence="8">
    <location>
        <begin position="202"/>
        <end position="295"/>
    </location>
</feature>
<protein>
    <recommendedName>
        <fullName evidence="6">Peptidyl-prolyl cis-trans isomerase</fullName>
        <ecNumber evidence="6">5.2.1.8</ecNumber>
    </recommendedName>
</protein>
<evidence type="ECO:0000259" key="8">
    <source>
        <dbReference type="PROSITE" id="PS50059"/>
    </source>
</evidence>
<evidence type="ECO:0000256" key="3">
    <source>
        <dbReference type="ARBA" id="ARBA00023110"/>
    </source>
</evidence>
<keyword evidence="3 5" id="KW-0697">Rotamase</keyword>
<feature type="chain" id="PRO_5035267837" description="Peptidyl-prolyl cis-trans isomerase" evidence="7">
    <location>
        <begin position="22"/>
        <end position="310"/>
    </location>
</feature>
<dbReference type="InterPro" id="IPR046357">
    <property type="entry name" value="PPIase_dom_sf"/>
</dbReference>
<sequence>MKRIILAAASAVLLLASCQSDFNKTATGLVYTIFPGKGGDSVKPGEFVKYNVEYSLTERSGKKDSLLQSSFDKMPGFGQVDTGARAAYSILEIMPKLRAGDSATVVLSCDTLKKKNMLDPTDSVIFTKGSTILCKIKIIATFKNQADAMADYTKEIDKQNAREIKMVEDYMAKKGVKGVKTKSGAFVTIDNPGDQSNKADSGMLASIKYKGYLQSDGTVFDTNLDSSKGHLDPLNVTVGAHQVIPGWEEALPYFGKGGSGKIYVPSFLGFGLQGSPPVIPPSANLVFEIQVLDVKPAPPVTAGPAMPPTR</sequence>
<organism evidence="9 10">
    <name type="scientific">Limnovirga soli</name>
    <dbReference type="NCBI Taxonomy" id="2656915"/>
    <lineage>
        <taxon>Bacteria</taxon>
        <taxon>Pseudomonadati</taxon>
        <taxon>Bacteroidota</taxon>
        <taxon>Chitinophagia</taxon>
        <taxon>Chitinophagales</taxon>
        <taxon>Chitinophagaceae</taxon>
        <taxon>Limnovirga</taxon>
    </lineage>
</organism>
<evidence type="ECO:0000256" key="7">
    <source>
        <dbReference type="SAM" id="SignalP"/>
    </source>
</evidence>
<proteinExistence type="inferred from homology"/>
<comment type="caution">
    <text evidence="9">The sequence shown here is derived from an EMBL/GenBank/DDBJ whole genome shotgun (WGS) entry which is preliminary data.</text>
</comment>
<dbReference type="EC" id="5.2.1.8" evidence="6"/>
<evidence type="ECO:0000256" key="6">
    <source>
        <dbReference type="RuleBase" id="RU003915"/>
    </source>
</evidence>